<dbReference type="EMBL" id="BMAV01023858">
    <property type="protein sequence ID" value="GFY80184.1"/>
    <property type="molecule type" value="Genomic_DNA"/>
</dbReference>
<protein>
    <submittedName>
        <fullName evidence="1">Uncharacterized protein</fullName>
    </submittedName>
</protein>
<comment type="caution">
    <text evidence="1">The sequence shown here is derived from an EMBL/GenBank/DDBJ whole genome shotgun (WGS) entry which is preliminary data.</text>
</comment>
<sequence>MFSDKPEALLIQRESVHKISRKITGRYFTYKTTGTFLTITSQTSGTYQLVALTVLTDKFFQQYLGVLRRPLRERQHDAETILSSCNQLESETDSCVSILVGDFWQCFVFRKEQIF</sequence>
<proteinExistence type="predicted"/>
<dbReference type="Proteomes" id="UP000886998">
    <property type="component" value="Unassembled WGS sequence"/>
</dbReference>
<accession>A0A8X6YY18</accession>
<evidence type="ECO:0000313" key="2">
    <source>
        <dbReference type="Proteomes" id="UP000886998"/>
    </source>
</evidence>
<dbReference type="AlphaFoldDB" id="A0A8X6YY18"/>
<reference evidence="1" key="1">
    <citation type="submission" date="2020-08" db="EMBL/GenBank/DDBJ databases">
        <title>Multicomponent nature underlies the extraordinary mechanical properties of spider dragline silk.</title>
        <authorList>
            <person name="Kono N."/>
            <person name="Nakamura H."/>
            <person name="Mori M."/>
            <person name="Yoshida Y."/>
            <person name="Ohtoshi R."/>
            <person name="Malay A.D."/>
            <person name="Moran D.A.P."/>
            <person name="Tomita M."/>
            <person name="Numata K."/>
            <person name="Arakawa K."/>
        </authorList>
    </citation>
    <scope>NUCLEOTIDE SEQUENCE</scope>
</reference>
<evidence type="ECO:0000313" key="1">
    <source>
        <dbReference type="EMBL" id="GFY80184.1"/>
    </source>
</evidence>
<gene>
    <name evidence="1" type="ORF">TNIN_216511</name>
</gene>
<name>A0A8X6YY18_9ARAC</name>
<keyword evidence="2" id="KW-1185">Reference proteome</keyword>
<organism evidence="1 2">
    <name type="scientific">Trichonephila inaurata madagascariensis</name>
    <dbReference type="NCBI Taxonomy" id="2747483"/>
    <lineage>
        <taxon>Eukaryota</taxon>
        <taxon>Metazoa</taxon>
        <taxon>Ecdysozoa</taxon>
        <taxon>Arthropoda</taxon>
        <taxon>Chelicerata</taxon>
        <taxon>Arachnida</taxon>
        <taxon>Araneae</taxon>
        <taxon>Araneomorphae</taxon>
        <taxon>Entelegynae</taxon>
        <taxon>Araneoidea</taxon>
        <taxon>Nephilidae</taxon>
        <taxon>Trichonephila</taxon>
        <taxon>Trichonephila inaurata</taxon>
    </lineage>
</organism>